<dbReference type="AlphaFoldDB" id="A0A9P1PTS7"/>
<dbReference type="Proteomes" id="UP000041356">
    <property type="component" value="Unassembled WGS sequence"/>
</dbReference>
<dbReference type="GO" id="GO:0006508">
    <property type="term" value="P:proteolysis"/>
    <property type="evidence" value="ECO:0007669"/>
    <property type="project" value="UniProtKB-KW"/>
</dbReference>
<accession>A0A9P1PTS7</accession>
<dbReference type="RefSeq" id="WP_019079045.1">
    <property type="nucleotide sequence ID" value="NZ_CP107095.1"/>
</dbReference>
<dbReference type="Gene3D" id="2.30.110.10">
    <property type="entry name" value="Electron Transport, Fmn-binding Protein, Chain A"/>
    <property type="match status" value="1"/>
</dbReference>
<dbReference type="InterPro" id="IPR012349">
    <property type="entry name" value="Split_barrel_FMN-bd"/>
</dbReference>
<name>A0A9P1PTS7_YEREN</name>
<dbReference type="PIRSF" id="PIRSF010372">
    <property type="entry name" value="PaiB"/>
    <property type="match status" value="1"/>
</dbReference>
<evidence type="ECO:0000313" key="1">
    <source>
        <dbReference type="EMBL" id="CNF30493.1"/>
    </source>
</evidence>
<evidence type="ECO:0000313" key="2">
    <source>
        <dbReference type="Proteomes" id="UP000041356"/>
    </source>
</evidence>
<dbReference type="PANTHER" id="PTHR35802:SF1">
    <property type="entry name" value="PROTEASE SYNTHASE AND SPORULATION PROTEIN PAI 2"/>
    <property type="match status" value="1"/>
</dbReference>
<gene>
    <name evidence="1" type="primary">paiB</name>
    <name evidence="1" type="ORF">ERS137939_01187</name>
</gene>
<keyword evidence="1" id="KW-0645">Protease</keyword>
<dbReference type="SUPFAM" id="SSF50475">
    <property type="entry name" value="FMN-binding split barrel"/>
    <property type="match status" value="1"/>
</dbReference>
<sequence length="210" mass="23803">MYSPRQFQEHRPEVLHALIQQHPLGILVSQKTGILDAWHIPFAFQPSEEGAGSLHAHIARANPLWLDVQQNEEVLVIFRGENAYISPSWYPSKHEHHQQVPTWNYQAAHVRGKIIIHDDKFYLHDQLTQLTKQQESMQEKPWQIADAPEQYINAMIKAIVGVEIVITELTGVMKLSQNKSDADATGASENLIKNGNVAIGQAILAKRLTR</sequence>
<keyword evidence="1" id="KW-0378">Hydrolase</keyword>
<comment type="caution">
    <text evidence="1">The sequence shown here is derived from an EMBL/GenBank/DDBJ whole genome shotgun (WGS) entry which is preliminary data.</text>
</comment>
<dbReference type="PANTHER" id="PTHR35802">
    <property type="entry name" value="PROTEASE SYNTHASE AND SPORULATION PROTEIN PAI 2"/>
    <property type="match status" value="1"/>
</dbReference>
<reference evidence="1 2" key="1">
    <citation type="submission" date="2015-03" db="EMBL/GenBank/DDBJ databases">
        <authorList>
            <consortium name="Pathogen Informatics"/>
            <person name="Murphy D."/>
        </authorList>
    </citation>
    <scope>NUCLEOTIDE SEQUENCE [LARGE SCALE GENOMIC DNA]</scope>
    <source>
        <strain evidence="1 2">IP27818</strain>
    </source>
</reference>
<dbReference type="GO" id="GO:0008233">
    <property type="term" value="F:peptidase activity"/>
    <property type="evidence" value="ECO:0007669"/>
    <property type="project" value="UniProtKB-KW"/>
</dbReference>
<dbReference type="Pfam" id="PF04299">
    <property type="entry name" value="FMN_bind_2"/>
    <property type="match status" value="1"/>
</dbReference>
<dbReference type="InterPro" id="IPR007396">
    <property type="entry name" value="TR_PAI2-type"/>
</dbReference>
<proteinExistence type="predicted"/>
<protein>
    <submittedName>
        <fullName evidence="1">Protease synthase and sporulation protein PAI 2</fullName>
    </submittedName>
</protein>
<organism evidence="1 2">
    <name type="scientific">Yersinia enterocolitica</name>
    <dbReference type="NCBI Taxonomy" id="630"/>
    <lineage>
        <taxon>Bacteria</taxon>
        <taxon>Pseudomonadati</taxon>
        <taxon>Pseudomonadota</taxon>
        <taxon>Gammaproteobacteria</taxon>
        <taxon>Enterobacterales</taxon>
        <taxon>Yersiniaceae</taxon>
        <taxon>Yersinia</taxon>
    </lineage>
</organism>
<dbReference type="EMBL" id="CPZF01000002">
    <property type="protein sequence ID" value="CNF30493.1"/>
    <property type="molecule type" value="Genomic_DNA"/>
</dbReference>